<dbReference type="Pfam" id="PF00226">
    <property type="entry name" value="DnaJ"/>
    <property type="match status" value="1"/>
</dbReference>
<dbReference type="InterPro" id="IPR051100">
    <property type="entry name" value="DnaJ_subfamily_B/C"/>
</dbReference>
<dbReference type="EMBL" id="BLBS01000057">
    <property type="protein sequence ID" value="GET93283.1"/>
    <property type="molecule type" value="Genomic_DNA"/>
</dbReference>
<dbReference type="InterPro" id="IPR001623">
    <property type="entry name" value="DnaJ_domain"/>
</dbReference>
<evidence type="ECO:0000256" key="1">
    <source>
        <dbReference type="ARBA" id="ARBA00004167"/>
    </source>
</evidence>
<accession>A0A640KUG9</accession>
<dbReference type="InterPro" id="IPR036869">
    <property type="entry name" value="J_dom_sf"/>
</dbReference>
<feature type="region of interest" description="Disordered" evidence="5">
    <location>
        <begin position="84"/>
        <end position="106"/>
    </location>
</feature>
<dbReference type="GO" id="GO:0071218">
    <property type="term" value="P:cellular response to misfolded protein"/>
    <property type="evidence" value="ECO:0007669"/>
    <property type="project" value="TreeGrafter"/>
</dbReference>
<keyword evidence="3 6" id="KW-1133">Transmembrane helix</keyword>
<evidence type="ECO:0000256" key="2">
    <source>
        <dbReference type="ARBA" id="ARBA00022692"/>
    </source>
</evidence>
<dbReference type="GO" id="GO:0005789">
    <property type="term" value="C:endoplasmic reticulum membrane"/>
    <property type="evidence" value="ECO:0007669"/>
    <property type="project" value="TreeGrafter"/>
</dbReference>
<evidence type="ECO:0000256" key="6">
    <source>
        <dbReference type="SAM" id="Phobius"/>
    </source>
</evidence>
<sequence length="303" mass="33961">MNSMTDAEVVQYVLQNKSNYYKVLMVGTDATEAQIKVAYKKMALKCHPDKNKHKQAADAFKLVGMAHTTLSDSTKRSIYDRHGAEGVQRHESGGARRSANGTGVHRYRPAGQRDFFEEFFFGSGYRANVDGAHPGAGGARYQAEVNINPNALLFVPIVVFLLVAMLLSSSYTDVDASSPLFGGGHRGAGVAGTPFSFTVSQSEGFIVQRTTSLYGLRVPYYTTPRMSDMMDRRKEVYLSMEQKVLETWRDSLGRRCDAESLKYRSRGRNEVPPVCGDYHHFRRALGWDDRCRAYSLSFFPFDL</sequence>
<evidence type="ECO:0000256" key="4">
    <source>
        <dbReference type="ARBA" id="ARBA00023136"/>
    </source>
</evidence>
<dbReference type="InterPro" id="IPR015399">
    <property type="entry name" value="DUF1977_DnaJ-like"/>
</dbReference>
<evidence type="ECO:0000256" key="3">
    <source>
        <dbReference type="ARBA" id="ARBA00022989"/>
    </source>
</evidence>
<dbReference type="OrthoDB" id="10250354at2759"/>
<dbReference type="Proteomes" id="UP000419144">
    <property type="component" value="Unassembled WGS sequence"/>
</dbReference>
<name>A0A640KUG9_LEITA</name>
<dbReference type="FunFam" id="1.10.287.110:FF:000140">
    <property type="entry name" value="Chaperone protein DNAj"/>
    <property type="match status" value="1"/>
</dbReference>
<evidence type="ECO:0000259" key="7">
    <source>
        <dbReference type="PROSITE" id="PS50076"/>
    </source>
</evidence>
<evidence type="ECO:0000313" key="9">
    <source>
        <dbReference type="Proteomes" id="UP000419144"/>
    </source>
</evidence>
<dbReference type="PRINTS" id="PR00625">
    <property type="entry name" value="JDOMAIN"/>
</dbReference>
<comment type="caution">
    <text evidence="8">The sequence shown here is derived from an EMBL/GenBank/DDBJ whole genome shotgun (WGS) entry which is preliminary data.</text>
</comment>
<organism evidence="8 9">
    <name type="scientific">Leishmania tarentolae</name>
    <name type="common">Sauroleishmania tarentolae</name>
    <dbReference type="NCBI Taxonomy" id="5689"/>
    <lineage>
        <taxon>Eukaryota</taxon>
        <taxon>Discoba</taxon>
        <taxon>Euglenozoa</taxon>
        <taxon>Kinetoplastea</taxon>
        <taxon>Metakinetoplastina</taxon>
        <taxon>Trypanosomatida</taxon>
        <taxon>Trypanosomatidae</taxon>
        <taxon>Leishmaniinae</taxon>
        <taxon>Leishmania</taxon>
        <taxon>lizard Leishmania</taxon>
    </lineage>
</organism>
<dbReference type="GO" id="GO:0030544">
    <property type="term" value="F:Hsp70 protein binding"/>
    <property type="evidence" value="ECO:0007669"/>
    <property type="project" value="TreeGrafter"/>
</dbReference>
<dbReference type="AlphaFoldDB" id="A0A640KUG9"/>
<evidence type="ECO:0000313" key="8">
    <source>
        <dbReference type="EMBL" id="GET93283.1"/>
    </source>
</evidence>
<dbReference type="SUPFAM" id="SSF46565">
    <property type="entry name" value="Chaperone J-domain"/>
    <property type="match status" value="1"/>
</dbReference>
<keyword evidence="9" id="KW-1185">Reference proteome</keyword>
<feature type="compositionally biased region" description="Basic and acidic residues" evidence="5">
    <location>
        <begin position="84"/>
        <end position="94"/>
    </location>
</feature>
<dbReference type="SMART" id="SM00271">
    <property type="entry name" value="DnaJ"/>
    <property type="match status" value="1"/>
</dbReference>
<reference evidence="8" key="1">
    <citation type="submission" date="2019-11" db="EMBL/GenBank/DDBJ databases">
        <title>Leishmania tarentolae CDS.</title>
        <authorList>
            <person name="Goto Y."/>
            <person name="Yamagishi J."/>
        </authorList>
    </citation>
    <scope>NUCLEOTIDE SEQUENCE [LARGE SCALE GENOMIC DNA]</scope>
    <source>
        <strain evidence="8">Parrot Tar II</strain>
    </source>
</reference>
<dbReference type="PANTHER" id="PTHR43908">
    <property type="entry name" value="AT29763P-RELATED"/>
    <property type="match status" value="1"/>
</dbReference>
<evidence type="ECO:0000256" key="5">
    <source>
        <dbReference type="SAM" id="MobiDB-lite"/>
    </source>
</evidence>
<dbReference type="CDD" id="cd06257">
    <property type="entry name" value="DnaJ"/>
    <property type="match status" value="1"/>
</dbReference>
<dbReference type="PROSITE" id="PS50076">
    <property type="entry name" value="DNAJ_2"/>
    <property type="match status" value="1"/>
</dbReference>
<feature type="domain" description="J" evidence="7">
    <location>
        <begin position="19"/>
        <end position="83"/>
    </location>
</feature>
<dbReference type="PANTHER" id="PTHR43908:SF3">
    <property type="entry name" value="AT29763P-RELATED"/>
    <property type="match status" value="1"/>
</dbReference>
<comment type="subcellular location">
    <subcellularLocation>
        <location evidence="1">Membrane</location>
        <topology evidence="1">Single-pass membrane protein</topology>
    </subcellularLocation>
</comment>
<keyword evidence="4 6" id="KW-0472">Membrane</keyword>
<gene>
    <name evidence="8" type="ORF">LtaPh_3621200</name>
</gene>
<dbReference type="Pfam" id="PF09320">
    <property type="entry name" value="DUF1977"/>
    <property type="match status" value="1"/>
</dbReference>
<protein>
    <recommendedName>
        <fullName evidence="7">J domain-containing protein</fullName>
    </recommendedName>
</protein>
<proteinExistence type="predicted"/>
<feature type="transmembrane region" description="Helical" evidence="6">
    <location>
        <begin position="151"/>
        <end position="171"/>
    </location>
</feature>
<dbReference type="Gene3D" id="1.10.287.110">
    <property type="entry name" value="DnaJ domain"/>
    <property type="match status" value="1"/>
</dbReference>
<dbReference type="VEuPathDB" id="TriTrypDB:LtaPh_3621200"/>
<keyword evidence="2 6" id="KW-0812">Transmembrane</keyword>